<evidence type="ECO:0000256" key="13">
    <source>
        <dbReference type="ARBA" id="ARBA00023136"/>
    </source>
</evidence>
<dbReference type="Gene3D" id="6.10.140.2220">
    <property type="match status" value="1"/>
</dbReference>
<keyword evidence="10" id="KW-0862">Zinc</keyword>
<evidence type="ECO:0000256" key="6">
    <source>
        <dbReference type="ARBA" id="ARBA00022692"/>
    </source>
</evidence>
<protein>
    <recommendedName>
        <fullName evidence="15">phytol kinase</fullName>
        <ecNumber evidence="15">2.7.1.182</ecNumber>
    </recommendedName>
</protein>
<evidence type="ECO:0000256" key="16">
    <source>
        <dbReference type="ARBA" id="ARBA00048889"/>
    </source>
</evidence>
<evidence type="ECO:0000256" key="12">
    <source>
        <dbReference type="ARBA" id="ARBA00022989"/>
    </source>
</evidence>
<dbReference type="InterPro" id="IPR002893">
    <property type="entry name" value="Znf_MYND"/>
</dbReference>
<evidence type="ECO:0000256" key="5">
    <source>
        <dbReference type="ARBA" id="ARBA00022679"/>
    </source>
</evidence>
<keyword evidence="13" id="KW-0472">Membrane</keyword>
<proteinExistence type="inferred from homology"/>
<evidence type="ECO:0000256" key="11">
    <source>
        <dbReference type="ARBA" id="ARBA00022946"/>
    </source>
</evidence>
<evidence type="ECO:0000256" key="2">
    <source>
        <dbReference type="ARBA" id="ARBA00010794"/>
    </source>
</evidence>
<reference evidence="20 21" key="1">
    <citation type="journal article" date="2017" name="Mol. Biol. Evol.">
        <title>The 4-celled Tetrabaena socialis nuclear genome reveals the essential components for genetic control of cell number at the origin of multicellularity in the volvocine lineage.</title>
        <authorList>
            <person name="Featherston J."/>
            <person name="Arakaki Y."/>
            <person name="Hanschen E.R."/>
            <person name="Ferris P.J."/>
            <person name="Michod R.E."/>
            <person name="Olson B.J.S.C."/>
            <person name="Nozaki H."/>
            <person name="Durand P.M."/>
        </authorList>
    </citation>
    <scope>NUCLEOTIDE SEQUENCE [LARGE SCALE GENOMIC DNA]</scope>
    <source>
        <strain evidence="20 21">NIES-571</strain>
    </source>
</reference>
<keyword evidence="7" id="KW-0479">Metal-binding</keyword>
<evidence type="ECO:0000256" key="17">
    <source>
        <dbReference type="PROSITE-ProRule" id="PRU00134"/>
    </source>
</evidence>
<evidence type="ECO:0000256" key="18">
    <source>
        <dbReference type="SAM" id="MobiDB-lite"/>
    </source>
</evidence>
<accession>A0A2J8A9C1</accession>
<dbReference type="PANTHER" id="PTHR32523:SF8">
    <property type="entry name" value="DOLICHOL KINASE"/>
    <property type="match status" value="1"/>
</dbReference>
<evidence type="ECO:0000313" key="21">
    <source>
        <dbReference type="Proteomes" id="UP000236333"/>
    </source>
</evidence>
<evidence type="ECO:0000256" key="15">
    <source>
        <dbReference type="ARBA" id="ARBA00039024"/>
    </source>
</evidence>
<keyword evidence="3" id="KW-0150">Chloroplast</keyword>
<dbReference type="EMBL" id="PGGS01000103">
    <property type="protein sequence ID" value="PNH09127.1"/>
    <property type="molecule type" value="Genomic_DNA"/>
</dbReference>
<keyword evidence="6" id="KW-0812">Transmembrane</keyword>
<dbReference type="PROSITE" id="PS50865">
    <property type="entry name" value="ZF_MYND_2"/>
    <property type="match status" value="1"/>
</dbReference>
<dbReference type="GO" id="GO:0010276">
    <property type="term" value="F:phytol kinase activity"/>
    <property type="evidence" value="ECO:0007669"/>
    <property type="project" value="UniProtKB-EC"/>
</dbReference>
<keyword evidence="4" id="KW-0934">Plastid</keyword>
<comment type="caution">
    <text evidence="20">The sequence shown here is derived from an EMBL/GenBank/DDBJ whole genome shotgun (WGS) entry which is preliminary data.</text>
</comment>
<keyword evidence="21" id="KW-1185">Reference proteome</keyword>
<dbReference type="Proteomes" id="UP000236333">
    <property type="component" value="Unassembled WGS sequence"/>
</dbReference>
<keyword evidence="5" id="KW-0808">Transferase</keyword>
<dbReference type="Pfam" id="PF01753">
    <property type="entry name" value="zf-MYND"/>
    <property type="match status" value="1"/>
</dbReference>
<comment type="catalytic activity">
    <reaction evidence="16">
        <text>phytol + CTP = phytyl phosphate + CDP + H(+)</text>
        <dbReference type="Rhea" id="RHEA:38055"/>
        <dbReference type="ChEBI" id="CHEBI:15378"/>
        <dbReference type="ChEBI" id="CHEBI:17327"/>
        <dbReference type="ChEBI" id="CHEBI:37563"/>
        <dbReference type="ChEBI" id="CHEBI:58069"/>
        <dbReference type="ChEBI" id="CHEBI:75483"/>
        <dbReference type="EC" id="2.7.1.182"/>
    </reaction>
</comment>
<feature type="domain" description="MYND-type" evidence="19">
    <location>
        <begin position="199"/>
        <end position="250"/>
    </location>
</feature>
<keyword evidence="8 17" id="KW-0863">Zinc-finger</keyword>
<evidence type="ECO:0000259" key="19">
    <source>
        <dbReference type="PROSITE" id="PS50865"/>
    </source>
</evidence>
<evidence type="ECO:0000256" key="9">
    <source>
        <dbReference type="ARBA" id="ARBA00022777"/>
    </source>
</evidence>
<evidence type="ECO:0000256" key="3">
    <source>
        <dbReference type="ARBA" id="ARBA00022528"/>
    </source>
</evidence>
<dbReference type="InterPro" id="IPR039606">
    <property type="entry name" value="Phytol/farnesol_kinase"/>
</dbReference>
<evidence type="ECO:0000313" key="20">
    <source>
        <dbReference type="EMBL" id="PNH09127.1"/>
    </source>
</evidence>
<dbReference type="GO" id="GO:0008270">
    <property type="term" value="F:zinc ion binding"/>
    <property type="evidence" value="ECO:0007669"/>
    <property type="project" value="UniProtKB-KW"/>
</dbReference>
<feature type="compositionally biased region" description="Gly residues" evidence="18">
    <location>
        <begin position="19"/>
        <end position="35"/>
    </location>
</feature>
<sequence>MALLGLLLQRAHELRRPGTGRGSRGGRRGAGGGRGTFVDGRSYEDELPAWADEVAGVLVHMAADEQLVGAVAGWLRGVAAALPQPAQAGAVVVHPRGLCGDLDARALAAAVRHWNAAAADSIERLHAAAASSAPAGVVEVEGGEGSGSRSPGAPACSGGATAPLLAAARAAAALRHDTALWGLRDGGAGGYPSWPPRVLRLCGNPACRNFAGPSEADLPLRKCSGCRAVRYCGTACQGQHWREGGHREACARLRAATQAAKGGG</sequence>
<comment type="pathway">
    <text evidence="14">Cofactor biosynthesis; tocopherol biosynthesis.</text>
</comment>
<dbReference type="EC" id="2.7.1.182" evidence="15"/>
<keyword evidence="9" id="KW-0418">Kinase</keyword>
<dbReference type="GO" id="GO:0009507">
    <property type="term" value="C:chloroplast"/>
    <property type="evidence" value="ECO:0007669"/>
    <property type="project" value="UniProtKB-SubCell"/>
</dbReference>
<dbReference type="SUPFAM" id="SSF144232">
    <property type="entry name" value="HIT/MYND zinc finger-like"/>
    <property type="match status" value="1"/>
</dbReference>
<comment type="similarity">
    <text evidence="2">Belongs to the polyprenol kinase family.</text>
</comment>
<evidence type="ECO:0000256" key="14">
    <source>
        <dbReference type="ARBA" id="ARBA00024015"/>
    </source>
</evidence>
<name>A0A2J8A9C1_9CHLO</name>
<evidence type="ECO:0000256" key="7">
    <source>
        <dbReference type="ARBA" id="ARBA00022723"/>
    </source>
</evidence>
<organism evidence="20 21">
    <name type="scientific">Tetrabaena socialis</name>
    <dbReference type="NCBI Taxonomy" id="47790"/>
    <lineage>
        <taxon>Eukaryota</taxon>
        <taxon>Viridiplantae</taxon>
        <taxon>Chlorophyta</taxon>
        <taxon>core chlorophytes</taxon>
        <taxon>Chlorophyceae</taxon>
        <taxon>CS clade</taxon>
        <taxon>Chlamydomonadales</taxon>
        <taxon>Tetrabaenaceae</taxon>
        <taxon>Tetrabaena</taxon>
    </lineage>
</organism>
<dbReference type="PROSITE" id="PS01360">
    <property type="entry name" value="ZF_MYND_1"/>
    <property type="match status" value="1"/>
</dbReference>
<evidence type="ECO:0000256" key="4">
    <source>
        <dbReference type="ARBA" id="ARBA00022640"/>
    </source>
</evidence>
<feature type="region of interest" description="Disordered" evidence="18">
    <location>
        <begin position="15"/>
        <end position="37"/>
    </location>
</feature>
<evidence type="ECO:0000256" key="1">
    <source>
        <dbReference type="ARBA" id="ARBA00004508"/>
    </source>
</evidence>
<dbReference type="AlphaFoldDB" id="A0A2J8A9C1"/>
<comment type="subcellular location">
    <subcellularLocation>
        <location evidence="1">Plastid</location>
        <location evidence="1">Chloroplast membrane</location>
        <topology evidence="1">Multi-pass membrane protein</topology>
    </subcellularLocation>
</comment>
<keyword evidence="12" id="KW-1133">Transmembrane helix</keyword>
<dbReference type="OrthoDB" id="550206at2759"/>
<evidence type="ECO:0000256" key="8">
    <source>
        <dbReference type="ARBA" id="ARBA00022771"/>
    </source>
</evidence>
<dbReference type="GO" id="GO:0016020">
    <property type="term" value="C:membrane"/>
    <property type="evidence" value="ECO:0007669"/>
    <property type="project" value="UniProtKB-SubCell"/>
</dbReference>
<keyword evidence="11" id="KW-0809">Transit peptide</keyword>
<dbReference type="PANTHER" id="PTHR32523">
    <property type="entry name" value="PHYTOL KINASE 1, CHLOROPLASTIC"/>
    <property type="match status" value="1"/>
</dbReference>
<evidence type="ECO:0000256" key="10">
    <source>
        <dbReference type="ARBA" id="ARBA00022833"/>
    </source>
</evidence>
<gene>
    <name evidence="20" type="ORF">TSOC_004295</name>
</gene>